<gene>
    <name evidence="9" type="primary">SLX4</name>
    <name evidence="11" type="ORF">K432DRAFT_429264</name>
</gene>
<keyword evidence="12" id="KW-1185">Reference proteome</keyword>
<evidence type="ECO:0000256" key="9">
    <source>
        <dbReference type="HAMAP-Rule" id="MF_03110"/>
    </source>
</evidence>
<keyword evidence="7 9" id="KW-0539">Nucleus</keyword>
<comment type="function">
    <text evidence="9">Regulatory subunit of the SLX1-SLX4 structure-specific endonuclease that resolves DNA secondary structures generated during DNA repair and recombination. Has endonuclease activity towards branched DNA substrates, introducing single-strand cuts in duplex DNA close to junctions with ss-DNA.</text>
</comment>
<feature type="region of interest" description="Disordered" evidence="10">
    <location>
        <begin position="1"/>
        <end position="41"/>
    </location>
</feature>
<feature type="compositionally biased region" description="Polar residues" evidence="10">
    <location>
        <begin position="429"/>
        <end position="447"/>
    </location>
</feature>
<reference evidence="11 12" key="1">
    <citation type="journal article" date="2016" name="Nat. Commun.">
        <title>Ectomycorrhizal ecology is imprinted in the genome of the dominant symbiotic fungus Cenococcum geophilum.</title>
        <authorList>
            <consortium name="DOE Joint Genome Institute"/>
            <person name="Peter M."/>
            <person name="Kohler A."/>
            <person name="Ohm R.A."/>
            <person name="Kuo A."/>
            <person name="Krutzmann J."/>
            <person name="Morin E."/>
            <person name="Arend M."/>
            <person name="Barry K.W."/>
            <person name="Binder M."/>
            <person name="Choi C."/>
            <person name="Clum A."/>
            <person name="Copeland A."/>
            <person name="Grisel N."/>
            <person name="Haridas S."/>
            <person name="Kipfer T."/>
            <person name="LaButti K."/>
            <person name="Lindquist E."/>
            <person name="Lipzen A."/>
            <person name="Maire R."/>
            <person name="Meier B."/>
            <person name="Mihaltcheva S."/>
            <person name="Molinier V."/>
            <person name="Murat C."/>
            <person name="Poggeler S."/>
            <person name="Quandt C.A."/>
            <person name="Sperisen C."/>
            <person name="Tritt A."/>
            <person name="Tisserant E."/>
            <person name="Crous P.W."/>
            <person name="Henrissat B."/>
            <person name="Nehls U."/>
            <person name="Egli S."/>
            <person name="Spatafora J.W."/>
            <person name="Grigoriev I.V."/>
            <person name="Martin F.M."/>
        </authorList>
    </citation>
    <scope>NUCLEOTIDE SEQUENCE [LARGE SCALE GENOMIC DNA]</scope>
    <source>
        <strain evidence="11 12">CBS 459.81</strain>
    </source>
</reference>
<keyword evidence="4 9" id="KW-0227">DNA damage</keyword>
<protein>
    <recommendedName>
        <fullName evidence="8 9">Structure-specific endonuclease subunit SLX4</fullName>
    </recommendedName>
</protein>
<comment type="subunit">
    <text evidence="9">Forms a heterodimer with SLX1.</text>
</comment>
<feature type="region of interest" description="Disordered" evidence="10">
    <location>
        <begin position="629"/>
        <end position="785"/>
    </location>
</feature>
<feature type="compositionally biased region" description="Polar residues" evidence="10">
    <location>
        <begin position="760"/>
        <end position="778"/>
    </location>
</feature>
<evidence type="ECO:0000256" key="2">
    <source>
        <dbReference type="ARBA" id="ARBA00006661"/>
    </source>
</evidence>
<comment type="similarity">
    <text evidence="2 9">Belongs to the SLX4 family.</text>
</comment>
<proteinExistence type="inferred from homology"/>
<keyword evidence="6 9" id="KW-0234">DNA repair</keyword>
<dbReference type="InterPro" id="IPR018574">
    <property type="entry name" value="Structure-sp_endonuc_su_Slx4"/>
</dbReference>
<name>A0A8E2E1S2_9PEZI</name>
<evidence type="ECO:0000313" key="12">
    <source>
        <dbReference type="Proteomes" id="UP000250266"/>
    </source>
</evidence>
<feature type="compositionally biased region" description="Polar residues" evidence="10">
    <location>
        <begin position="469"/>
        <end position="484"/>
    </location>
</feature>
<feature type="region of interest" description="Disordered" evidence="10">
    <location>
        <begin position="798"/>
        <end position="882"/>
    </location>
</feature>
<feature type="region of interest" description="Disordered" evidence="10">
    <location>
        <begin position="382"/>
        <end position="449"/>
    </location>
</feature>
<dbReference type="GO" id="GO:0017108">
    <property type="term" value="F:5'-flap endonuclease activity"/>
    <property type="evidence" value="ECO:0007669"/>
    <property type="project" value="InterPro"/>
</dbReference>
<evidence type="ECO:0000256" key="7">
    <source>
        <dbReference type="ARBA" id="ARBA00023242"/>
    </source>
</evidence>
<dbReference type="AlphaFoldDB" id="A0A8E2E1S2"/>
<comment type="subcellular location">
    <subcellularLocation>
        <location evidence="1 9">Nucleus</location>
    </subcellularLocation>
</comment>
<feature type="compositionally biased region" description="Basic and acidic residues" evidence="10">
    <location>
        <begin position="197"/>
        <end position="206"/>
    </location>
</feature>
<feature type="compositionally biased region" description="Low complexity" evidence="10">
    <location>
        <begin position="508"/>
        <end position="529"/>
    </location>
</feature>
<sequence length="1015" mass="109967">MASRELVILSSPPRSTPPPPGNQPHRVIMSSSSPSLPSPSLFFSKKLSGALKSGSRAAQVPEEAIVGFATAASLVKSQRLSLAVEEYPPEQQPRRQRRSLAEVDANTTAPPKEANKRSTKASNTKDGEPVSKQLSKSKNKADTDIANEDLADLPKPNPPPSGSDSNAALVFVDVLAQQIKSPAAAKSKPTKPRKSRVPTEKSETQIKLKKGKITKPRAGSTPSKDIDFGPEQHPQSKTTGVACSHVGPKSPVISHPKESGSVGVVKEPLVPVHVLEQRKDVLFTGANKDLAEKIVSKHFHQGDIAGEASDEQQLVDISTEGLSVESAVRRRTEWTPPKNTEATVVDELDDMEEENHDGSLQPEKLSFTNLLATYTYSSTIDTNPTVTHSRQDSGEALTKRRRIEPLSVPSNPNADDAVSLKKVKAPRQKPTTITDRVTAQYKPSESENPVPAVVSNVFAHRVADGPSNEKLSTSIPTNANNTTLMKPPRKRAPREKSPSKADGKAKKSSNASTKTKAKPKLAAAKLLSPESAVRRMNKQEILFGTSSQLARDESPTFVRQIQQAIRESEAEASLLHPGNLAATGNGSNFSLQSTKLSLMKASRGLWSAAARDSENGLLEVEELIYHPRPASLPPLAHEADEEPRQEQKPEVVVDEAHQSQRPSIAQYSSGFVDIEELEDPPPQPVVKSTANELDFVNINELASDPEQRPNERSAFLDIDDFQQGALSVPPPEGSAAGNLGSKPPSKLNSTTTKDKYSRPTEGSMTATIKSSSRKQSAFTKKVPVKKPRVFPPQSALVSFAPLSPKTPKAAKSTASQSKTLKPMPKKTTSKLDFTHIDEISDSEAESNLTPSPPRISLSPNGSPPLELRPSQSDTTAVPANTSKASDLSWEIARVTLFPEITEVVKGALPTTDPSKPSWHEKMLMYDPIVLEDFTAWLNEQGLYVLGKAPVVKGKRKGKWKKRVGMEGVGGGEEAGGEVQVVRKNLEVWMVQDWCQEKSVCCLSREEKGWSGKGRY</sequence>
<accession>A0A8E2E1S2</accession>
<evidence type="ECO:0000256" key="10">
    <source>
        <dbReference type="SAM" id="MobiDB-lite"/>
    </source>
</evidence>
<dbReference type="OrthoDB" id="5349119at2759"/>
<feature type="compositionally biased region" description="Polar residues" evidence="10">
    <location>
        <begin position="869"/>
        <end position="882"/>
    </location>
</feature>
<dbReference type="HAMAP" id="MF_03110">
    <property type="entry name" value="Endonuc_su_Slx4"/>
    <property type="match status" value="1"/>
</dbReference>
<organism evidence="11 12">
    <name type="scientific">Lepidopterella palustris CBS 459.81</name>
    <dbReference type="NCBI Taxonomy" id="1314670"/>
    <lineage>
        <taxon>Eukaryota</taxon>
        <taxon>Fungi</taxon>
        <taxon>Dikarya</taxon>
        <taxon>Ascomycota</taxon>
        <taxon>Pezizomycotina</taxon>
        <taxon>Dothideomycetes</taxon>
        <taxon>Pleosporomycetidae</taxon>
        <taxon>Mytilinidiales</taxon>
        <taxon>Argynnaceae</taxon>
        <taxon>Lepidopterella</taxon>
    </lineage>
</organism>
<feature type="region of interest" description="Disordered" evidence="10">
    <location>
        <begin position="84"/>
        <end position="260"/>
    </location>
</feature>
<dbReference type="GO" id="GO:0033557">
    <property type="term" value="C:Slx1-Slx4 complex"/>
    <property type="evidence" value="ECO:0007669"/>
    <property type="project" value="UniProtKB-UniRule"/>
</dbReference>
<evidence type="ECO:0000313" key="11">
    <source>
        <dbReference type="EMBL" id="OCK75660.1"/>
    </source>
</evidence>
<dbReference type="Proteomes" id="UP000250266">
    <property type="component" value="Unassembled WGS sequence"/>
</dbReference>
<feature type="compositionally biased region" description="Basic and acidic residues" evidence="10">
    <location>
        <begin position="642"/>
        <end position="658"/>
    </location>
</feature>
<dbReference type="GO" id="GO:0006310">
    <property type="term" value="P:DNA recombination"/>
    <property type="evidence" value="ECO:0007669"/>
    <property type="project" value="UniProtKB-UniRule"/>
</dbReference>
<feature type="compositionally biased region" description="Low complexity" evidence="10">
    <location>
        <begin position="30"/>
        <end position="41"/>
    </location>
</feature>
<feature type="compositionally biased region" description="Basic and acidic residues" evidence="10">
    <location>
        <begin position="494"/>
        <end position="505"/>
    </location>
</feature>
<feature type="region of interest" description="Disordered" evidence="10">
    <location>
        <begin position="464"/>
        <end position="529"/>
    </location>
</feature>
<evidence type="ECO:0000256" key="3">
    <source>
        <dbReference type="ARBA" id="ARBA00022553"/>
    </source>
</evidence>
<keyword evidence="3 9" id="KW-0597">Phosphoprotein</keyword>
<evidence type="ECO:0000256" key="1">
    <source>
        <dbReference type="ARBA" id="ARBA00004123"/>
    </source>
</evidence>
<feature type="compositionally biased region" description="Polar residues" evidence="10">
    <location>
        <begin position="659"/>
        <end position="669"/>
    </location>
</feature>
<evidence type="ECO:0000256" key="6">
    <source>
        <dbReference type="ARBA" id="ARBA00023204"/>
    </source>
</evidence>
<evidence type="ECO:0000256" key="5">
    <source>
        <dbReference type="ARBA" id="ARBA00023172"/>
    </source>
</evidence>
<dbReference type="GO" id="GO:0006281">
    <property type="term" value="P:DNA repair"/>
    <property type="evidence" value="ECO:0007669"/>
    <property type="project" value="UniProtKB-UniRule"/>
</dbReference>
<dbReference type="GO" id="GO:0006260">
    <property type="term" value="P:DNA replication"/>
    <property type="evidence" value="ECO:0007669"/>
    <property type="project" value="InterPro"/>
</dbReference>
<dbReference type="InterPro" id="IPR027784">
    <property type="entry name" value="Slx4_ascomycetes"/>
</dbReference>
<evidence type="ECO:0000256" key="8">
    <source>
        <dbReference type="ARBA" id="ARBA00029496"/>
    </source>
</evidence>
<dbReference type="EMBL" id="KV745289">
    <property type="protein sequence ID" value="OCK75660.1"/>
    <property type="molecule type" value="Genomic_DNA"/>
</dbReference>
<comment type="PTM">
    <text evidence="9">Phosphorylated in response to DNA damage.</text>
</comment>
<keyword evidence="5 9" id="KW-0233">DNA recombination</keyword>
<dbReference type="Pfam" id="PF09494">
    <property type="entry name" value="Slx4"/>
    <property type="match status" value="1"/>
</dbReference>
<evidence type="ECO:0000256" key="4">
    <source>
        <dbReference type="ARBA" id="ARBA00022763"/>
    </source>
</evidence>